<reference evidence="7" key="2">
    <citation type="submission" date="2020-09" db="EMBL/GenBank/DDBJ databases">
        <authorList>
            <person name="Sun Q."/>
            <person name="Zhou Y."/>
        </authorList>
    </citation>
    <scope>NUCLEOTIDE SEQUENCE</scope>
    <source>
        <strain evidence="7">CGMCC 1.7086</strain>
    </source>
</reference>
<dbReference type="InterPro" id="IPR005598">
    <property type="entry name" value="ATP_synth_I"/>
</dbReference>
<dbReference type="Pfam" id="PF03899">
    <property type="entry name" value="ATP-synt_I"/>
    <property type="match status" value="1"/>
</dbReference>
<evidence type="ECO:0000256" key="5">
    <source>
        <dbReference type="ARBA" id="ARBA00023136"/>
    </source>
</evidence>
<keyword evidence="2" id="KW-1003">Cell membrane</keyword>
<comment type="subcellular location">
    <subcellularLocation>
        <location evidence="1">Cell membrane</location>
        <topology evidence="1">Multi-pass membrane protein</topology>
    </subcellularLocation>
</comment>
<accession>A0A917YVP8</accession>
<keyword evidence="3 6" id="KW-0812">Transmembrane</keyword>
<dbReference type="EMBL" id="BMLS01000001">
    <property type="protein sequence ID" value="GGO66761.1"/>
    <property type="molecule type" value="Genomic_DNA"/>
</dbReference>
<evidence type="ECO:0000256" key="3">
    <source>
        <dbReference type="ARBA" id="ARBA00022692"/>
    </source>
</evidence>
<organism evidence="7 8">
    <name type="scientific">Bowmanella pacifica</name>
    <dbReference type="NCBI Taxonomy" id="502051"/>
    <lineage>
        <taxon>Bacteria</taxon>
        <taxon>Pseudomonadati</taxon>
        <taxon>Pseudomonadota</taxon>
        <taxon>Gammaproteobacteria</taxon>
        <taxon>Alteromonadales</taxon>
        <taxon>Alteromonadaceae</taxon>
        <taxon>Bowmanella</taxon>
    </lineage>
</organism>
<feature type="transmembrane region" description="Helical" evidence="6">
    <location>
        <begin position="82"/>
        <end position="103"/>
    </location>
</feature>
<evidence type="ECO:0000256" key="1">
    <source>
        <dbReference type="ARBA" id="ARBA00004651"/>
    </source>
</evidence>
<feature type="transmembrane region" description="Helical" evidence="6">
    <location>
        <begin position="54"/>
        <end position="76"/>
    </location>
</feature>
<evidence type="ECO:0000256" key="4">
    <source>
        <dbReference type="ARBA" id="ARBA00022989"/>
    </source>
</evidence>
<keyword evidence="5 6" id="KW-0472">Membrane</keyword>
<protein>
    <recommendedName>
        <fullName evidence="9">ATP synthase protein I</fullName>
    </recommendedName>
</protein>
<sequence length="105" mass="11266">MVAVLLALLSYMLWGELTAKSLLKGGLVAVVPNLVFAYLAFRHLASDGVERAKALLLGGHTIKIILTIVLCALVLSQPSLQPGAFIAGFVITLLAQWTAPFFFKL</sequence>
<keyword evidence="8" id="KW-1185">Reference proteome</keyword>
<keyword evidence="4 6" id="KW-1133">Transmembrane helix</keyword>
<evidence type="ECO:0008006" key="9">
    <source>
        <dbReference type="Google" id="ProtNLM"/>
    </source>
</evidence>
<evidence type="ECO:0000313" key="7">
    <source>
        <dbReference type="EMBL" id="GGO66761.1"/>
    </source>
</evidence>
<proteinExistence type="predicted"/>
<gene>
    <name evidence="7" type="ORF">GCM10010982_11710</name>
</gene>
<evidence type="ECO:0000313" key="8">
    <source>
        <dbReference type="Proteomes" id="UP000606935"/>
    </source>
</evidence>
<name>A0A917YVP8_9ALTE</name>
<comment type="caution">
    <text evidence="7">The sequence shown here is derived from an EMBL/GenBank/DDBJ whole genome shotgun (WGS) entry which is preliminary data.</text>
</comment>
<evidence type="ECO:0000256" key="6">
    <source>
        <dbReference type="SAM" id="Phobius"/>
    </source>
</evidence>
<dbReference type="GO" id="GO:0005886">
    <property type="term" value="C:plasma membrane"/>
    <property type="evidence" value="ECO:0007669"/>
    <property type="project" value="UniProtKB-SubCell"/>
</dbReference>
<reference evidence="7" key="1">
    <citation type="journal article" date="2014" name="Int. J. Syst. Evol. Microbiol.">
        <title>Complete genome sequence of Corynebacterium casei LMG S-19264T (=DSM 44701T), isolated from a smear-ripened cheese.</title>
        <authorList>
            <consortium name="US DOE Joint Genome Institute (JGI-PGF)"/>
            <person name="Walter F."/>
            <person name="Albersmeier A."/>
            <person name="Kalinowski J."/>
            <person name="Ruckert C."/>
        </authorList>
    </citation>
    <scope>NUCLEOTIDE SEQUENCE</scope>
    <source>
        <strain evidence="7">CGMCC 1.7086</strain>
    </source>
</reference>
<dbReference type="AlphaFoldDB" id="A0A917YVP8"/>
<evidence type="ECO:0000256" key="2">
    <source>
        <dbReference type="ARBA" id="ARBA00022475"/>
    </source>
</evidence>
<feature type="transmembrane region" description="Helical" evidence="6">
    <location>
        <begin position="25"/>
        <end position="42"/>
    </location>
</feature>
<dbReference type="Proteomes" id="UP000606935">
    <property type="component" value="Unassembled WGS sequence"/>
</dbReference>